<dbReference type="AlphaFoldDB" id="A0A975L7U6"/>
<evidence type="ECO:0000256" key="1">
    <source>
        <dbReference type="SAM" id="Phobius"/>
    </source>
</evidence>
<accession>A0A975L7U6</accession>
<feature type="transmembrane region" description="Helical" evidence="1">
    <location>
        <begin position="5"/>
        <end position="22"/>
    </location>
</feature>
<keyword evidence="1" id="KW-1133">Transmembrane helix</keyword>
<dbReference type="EMBL" id="CP074402">
    <property type="protein sequence ID" value="QVJ00133.1"/>
    <property type="molecule type" value="Genomic_DNA"/>
</dbReference>
<feature type="transmembrane region" description="Helical" evidence="1">
    <location>
        <begin position="28"/>
        <end position="49"/>
    </location>
</feature>
<keyword evidence="3" id="KW-1185">Reference proteome</keyword>
<dbReference type="KEGG" id="nec:KGD82_14745"/>
<dbReference type="RefSeq" id="WP_378736514.1">
    <property type="nucleotide sequence ID" value="NZ_CBDRIY010000011.1"/>
</dbReference>
<gene>
    <name evidence="2" type="ORF">KGD82_14745</name>
</gene>
<protein>
    <submittedName>
        <fullName evidence="2">Uncharacterized protein</fullName>
    </submittedName>
</protein>
<name>A0A975L7U6_9ACTN</name>
<keyword evidence="1" id="KW-0472">Membrane</keyword>
<evidence type="ECO:0000313" key="2">
    <source>
        <dbReference type="EMBL" id="QVJ00133.1"/>
    </source>
</evidence>
<sequence length="58" mass="6212">MARLVLRVAAGVAVVVALFWLLSVIVGLLVWGVMIALVVGVVLLGLRMLRSEGSDPRR</sequence>
<keyword evidence="1" id="KW-0812">Transmembrane</keyword>
<organism evidence="2 3">
    <name type="scientific">Nocardiopsis eucommiae</name>
    <dbReference type="NCBI Taxonomy" id="2831970"/>
    <lineage>
        <taxon>Bacteria</taxon>
        <taxon>Bacillati</taxon>
        <taxon>Actinomycetota</taxon>
        <taxon>Actinomycetes</taxon>
        <taxon>Streptosporangiales</taxon>
        <taxon>Nocardiopsidaceae</taxon>
        <taxon>Nocardiopsis</taxon>
    </lineage>
</organism>
<evidence type="ECO:0000313" key="3">
    <source>
        <dbReference type="Proteomes" id="UP000682416"/>
    </source>
</evidence>
<reference evidence="2" key="1">
    <citation type="submission" date="2021-05" db="EMBL/GenBank/DDBJ databases">
        <authorList>
            <person name="Kaiqin L."/>
            <person name="Jian G."/>
        </authorList>
    </citation>
    <scope>NUCLEOTIDE SEQUENCE</scope>
    <source>
        <strain evidence="2">HDS5</strain>
    </source>
</reference>
<proteinExistence type="predicted"/>
<dbReference type="Proteomes" id="UP000682416">
    <property type="component" value="Chromosome"/>
</dbReference>